<dbReference type="PANTHER" id="PTHR11895">
    <property type="entry name" value="TRANSAMIDASE"/>
    <property type="match status" value="1"/>
</dbReference>
<protein>
    <submittedName>
        <fullName evidence="3">Asp-tRNA(Asn)/Glu-tRNA(Gln) amidotransferase GatCAB subunit A</fullName>
    </submittedName>
</protein>
<dbReference type="Pfam" id="PF01425">
    <property type="entry name" value="Amidase"/>
    <property type="match status" value="1"/>
</dbReference>
<evidence type="ECO:0000256" key="1">
    <source>
        <dbReference type="ARBA" id="ARBA00009199"/>
    </source>
</evidence>
<dbReference type="InterPro" id="IPR023631">
    <property type="entry name" value="Amidase_dom"/>
</dbReference>
<dbReference type="Proteomes" id="UP000600101">
    <property type="component" value="Unassembled WGS sequence"/>
</dbReference>
<organism evidence="3 4">
    <name type="scientific">Siccirubricoccus deserti</name>
    <dbReference type="NCBI Taxonomy" id="2013562"/>
    <lineage>
        <taxon>Bacteria</taxon>
        <taxon>Pseudomonadati</taxon>
        <taxon>Pseudomonadota</taxon>
        <taxon>Alphaproteobacteria</taxon>
        <taxon>Acetobacterales</taxon>
        <taxon>Roseomonadaceae</taxon>
        <taxon>Siccirubricoccus</taxon>
    </lineage>
</organism>
<dbReference type="SUPFAM" id="SSF75304">
    <property type="entry name" value="Amidase signature (AS) enzymes"/>
    <property type="match status" value="1"/>
</dbReference>
<name>A0A9X0R5N5_9PROT</name>
<reference evidence="3" key="1">
    <citation type="submission" date="2020-08" db="EMBL/GenBank/DDBJ databases">
        <authorList>
            <person name="Hu Y."/>
            <person name="Nguyen S.V."/>
            <person name="Li F."/>
            <person name="Fanning S."/>
        </authorList>
    </citation>
    <scope>NUCLEOTIDE SEQUENCE</scope>
    <source>
        <strain evidence="3">SYSU D8009</strain>
    </source>
</reference>
<dbReference type="Gene3D" id="3.90.1300.10">
    <property type="entry name" value="Amidase signature (AS) domain"/>
    <property type="match status" value="1"/>
</dbReference>
<dbReference type="InterPro" id="IPR036928">
    <property type="entry name" value="AS_sf"/>
</dbReference>
<dbReference type="GO" id="GO:0003824">
    <property type="term" value="F:catalytic activity"/>
    <property type="evidence" value="ECO:0007669"/>
    <property type="project" value="InterPro"/>
</dbReference>
<accession>A0A9X0R5N5</accession>
<dbReference type="PANTHER" id="PTHR11895:SF7">
    <property type="entry name" value="GLUTAMYL-TRNA(GLN) AMIDOTRANSFERASE SUBUNIT A, MITOCHONDRIAL"/>
    <property type="match status" value="1"/>
</dbReference>
<feature type="non-terminal residue" evidence="3">
    <location>
        <position position="256"/>
    </location>
</feature>
<comment type="caution">
    <text evidence="3">The sequence shown here is derived from an EMBL/GenBank/DDBJ whole genome shotgun (WGS) entry which is preliminary data.</text>
</comment>
<sequence length="256" mass="27303">MGLKPTYGRVSKHGALALSWSLDHVGPIARTVRDAALMLGALAGFDPRDPASRDRPVPDYTVALDGDVRGLRIGVPRRHFFEGCEASTLAAVERAIDTLRGLGAAVEECELPHAAGAPLLTRTILLAEAAAYHADRLRRCPELLSPTLRGALQTGSMVSAAHYLQAQRVRRVIEAAFGEVMARFDVLVTPTTPLPACRAEEDETALTGPRMRNTAPFNLTGLPAVSVPCGFSADGLPIGLQVVGRAWDEVTVLRVA</sequence>
<evidence type="ECO:0000313" key="4">
    <source>
        <dbReference type="Proteomes" id="UP000600101"/>
    </source>
</evidence>
<comment type="similarity">
    <text evidence="1">Belongs to the amidase family.</text>
</comment>
<evidence type="ECO:0000313" key="3">
    <source>
        <dbReference type="EMBL" id="MBC4019403.1"/>
    </source>
</evidence>
<proteinExistence type="inferred from homology"/>
<dbReference type="InterPro" id="IPR000120">
    <property type="entry name" value="Amidase"/>
</dbReference>
<dbReference type="EMBL" id="JACOMF010000211">
    <property type="protein sequence ID" value="MBC4019403.1"/>
    <property type="molecule type" value="Genomic_DNA"/>
</dbReference>
<feature type="domain" description="Amidase" evidence="2">
    <location>
        <begin position="1"/>
        <end position="253"/>
    </location>
</feature>
<keyword evidence="4" id="KW-1185">Reference proteome</keyword>
<gene>
    <name evidence="3" type="ORF">H7965_29875</name>
</gene>
<evidence type="ECO:0000259" key="2">
    <source>
        <dbReference type="Pfam" id="PF01425"/>
    </source>
</evidence>
<dbReference type="AlphaFoldDB" id="A0A9X0R5N5"/>